<evidence type="ECO:0000256" key="2">
    <source>
        <dbReference type="ARBA" id="ARBA00004401"/>
    </source>
</evidence>
<proteinExistence type="inferred from homology"/>
<keyword evidence="8" id="KW-0472">Membrane</keyword>
<evidence type="ECO:0000256" key="5">
    <source>
        <dbReference type="ARBA" id="ARBA00022670"/>
    </source>
</evidence>
<dbReference type="PROSITE" id="PS00760">
    <property type="entry name" value="SPASE_I_2"/>
    <property type="match status" value="1"/>
</dbReference>
<evidence type="ECO:0000256" key="6">
    <source>
        <dbReference type="ARBA" id="ARBA00022801"/>
    </source>
</evidence>
<dbReference type="GO" id="GO:0004252">
    <property type="term" value="F:serine-type endopeptidase activity"/>
    <property type="evidence" value="ECO:0007669"/>
    <property type="project" value="InterPro"/>
</dbReference>
<dbReference type="Proteomes" id="UP000535543">
    <property type="component" value="Unassembled WGS sequence"/>
</dbReference>
<feature type="active site" evidence="7">
    <location>
        <position position="74"/>
    </location>
</feature>
<evidence type="ECO:0000256" key="7">
    <source>
        <dbReference type="PIRSR" id="PIRSR600223-1"/>
    </source>
</evidence>
<evidence type="ECO:0000256" key="9">
    <source>
        <dbReference type="RuleBase" id="RU362042"/>
    </source>
</evidence>
<keyword evidence="8" id="KW-1133">Transmembrane helix</keyword>
<feature type="transmembrane region" description="Helical" evidence="8">
    <location>
        <begin position="45"/>
        <end position="65"/>
    </location>
</feature>
<dbReference type="EC" id="3.4.21.89" evidence="4 8"/>
<dbReference type="InterPro" id="IPR019757">
    <property type="entry name" value="Pept_S26A_signal_pept_1_Lys-AS"/>
</dbReference>
<keyword evidence="5 8" id="KW-0645">Protease</keyword>
<keyword evidence="12" id="KW-1185">Reference proteome</keyword>
<name>A0A848KFU7_9NOCA</name>
<dbReference type="PANTHER" id="PTHR43390:SF1">
    <property type="entry name" value="CHLOROPLAST PROCESSING PEPTIDASE"/>
    <property type="match status" value="1"/>
</dbReference>
<dbReference type="CDD" id="cd06462">
    <property type="entry name" value="Peptidase_S24_S26"/>
    <property type="match status" value="1"/>
</dbReference>
<dbReference type="PANTHER" id="PTHR43390">
    <property type="entry name" value="SIGNAL PEPTIDASE I"/>
    <property type="match status" value="1"/>
</dbReference>
<evidence type="ECO:0000256" key="1">
    <source>
        <dbReference type="ARBA" id="ARBA00000677"/>
    </source>
</evidence>
<protein>
    <recommendedName>
        <fullName evidence="4 8">Signal peptidase I</fullName>
        <ecNumber evidence="4 8">3.4.21.89</ecNumber>
    </recommendedName>
</protein>
<reference evidence="11 12" key="2">
    <citation type="submission" date="2020-06" db="EMBL/GenBank/DDBJ databases">
        <title>Antribacter stalactiti gen. nov., sp. nov., a new member of the family Nacardiaceae isolated from a cave.</title>
        <authorList>
            <person name="Kim I.S."/>
        </authorList>
    </citation>
    <scope>NUCLEOTIDE SEQUENCE [LARGE SCALE GENOMIC DNA]</scope>
    <source>
        <strain evidence="11 12">YC2-7</strain>
    </source>
</reference>
<evidence type="ECO:0000313" key="12">
    <source>
        <dbReference type="Proteomes" id="UP000535543"/>
    </source>
</evidence>
<dbReference type="GO" id="GO:0009003">
    <property type="term" value="F:signal peptidase activity"/>
    <property type="evidence" value="ECO:0007669"/>
    <property type="project" value="UniProtKB-EC"/>
</dbReference>
<evidence type="ECO:0000256" key="3">
    <source>
        <dbReference type="ARBA" id="ARBA00009370"/>
    </source>
</evidence>
<dbReference type="InterPro" id="IPR019533">
    <property type="entry name" value="Peptidase_S26"/>
</dbReference>
<keyword evidence="6 8" id="KW-0378">Hydrolase</keyword>
<dbReference type="PROSITE" id="PS00501">
    <property type="entry name" value="SPASE_I_1"/>
    <property type="match status" value="1"/>
</dbReference>
<feature type="active site" evidence="7">
    <location>
        <position position="115"/>
    </location>
</feature>
<accession>A0A848KFU7</accession>
<evidence type="ECO:0000313" key="11">
    <source>
        <dbReference type="EMBL" id="NMN96626.1"/>
    </source>
</evidence>
<dbReference type="Gene3D" id="2.10.109.10">
    <property type="entry name" value="Umud Fragment, subunit A"/>
    <property type="match status" value="1"/>
</dbReference>
<dbReference type="Pfam" id="PF10502">
    <property type="entry name" value="Peptidase_S26"/>
    <property type="match status" value="1"/>
</dbReference>
<dbReference type="AlphaFoldDB" id="A0A848KFU7"/>
<comment type="catalytic activity">
    <reaction evidence="1 8">
        <text>Cleavage of hydrophobic, N-terminal signal or leader sequences from secreted and periplasmic proteins.</text>
        <dbReference type="EC" id="3.4.21.89"/>
    </reaction>
</comment>
<dbReference type="InterPro" id="IPR036286">
    <property type="entry name" value="LexA/Signal_pep-like_sf"/>
</dbReference>
<comment type="subcellular location">
    <subcellularLocation>
        <location evidence="2">Cell membrane</location>
        <topology evidence="2">Single-pass type II membrane protein</topology>
    </subcellularLocation>
    <subcellularLocation>
        <location evidence="9">Membrane</location>
        <topology evidence="9">Single-pass type II membrane protein</topology>
    </subcellularLocation>
</comment>
<dbReference type="GO" id="GO:0005886">
    <property type="term" value="C:plasma membrane"/>
    <property type="evidence" value="ECO:0007669"/>
    <property type="project" value="UniProtKB-SubCell"/>
</dbReference>
<feature type="domain" description="Peptidase S26" evidence="10">
    <location>
        <begin position="48"/>
        <end position="217"/>
    </location>
</feature>
<evidence type="ECO:0000256" key="4">
    <source>
        <dbReference type="ARBA" id="ARBA00013208"/>
    </source>
</evidence>
<dbReference type="PRINTS" id="PR00727">
    <property type="entry name" value="LEADERPTASE"/>
</dbReference>
<dbReference type="EMBL" id="VCQU01000005">
    <property type="protein sequence ID" value="NMN96626.1"/>
    <property type="molecule type" value="Genomic_DNA"/>
</dbReference>
<dbReference type="InterPro" id="IPR019756">
    <property type="entry name" value="Pept_S26A_signal_pept_1_Ser-AS"/>
</dbReference>
<keyword evidence="8" id="KW-0812">Transmembrane</keyword>
<reference evidence="11 12" key="1">
    <citation type="submission" date="2019-05" db="EMBL/GenBank/DDBJ databases">
        <authorList>
            <person name="Lee S.D."/>
        </authorList>
    </citation>
    <scope>NUCLEOTIDE SEQUENCE [LARGE SCALE GENOMIC DNA]</scope>
    <source>
        <strain evidence="11 12">YC2-7</strain>
    </source>
</reference>
<evidence type="ECO:0000256" key="8">
    <source>
        <dbReference type="RuleBase" id="RU003993"/>
    </source>
</evidence>
<dbReference type="GO" id="GO:0006465">
    <property type="term" value="P:signal peptide processing"/>
    <property type="evidence" value="ECO:0007669"/>
    <property type="project" value="InterPro"/>
</dbReference>
<dbReference type="InterPro" id="IPR000223">
    <property type="entry name" value="Pept_S26A_signal_pept_1"/>
</dbReference>
<organism evidence="11 12">
    <name type="scientific">Antrihabitans stalactiti</name>
    <dbReference type="NCBI Taxonomy" id="2584121"/>
    <lineage>
        <taxon>Bacteria</taxon>
        <taxon>Bacillati</taxon>
        <taxon>Actinomycetota</taxon>
        <taxon>Actinomycetes</taxon>
        <taxon>Mycobacteriales</taxon>
        <taxon>Nocardiaceae</taxon>
        <taxon>Antrihabitans</taxon>
    </lineage>
</organism>
<comment type="similarity">
    <text evidence="3 9">Belongs to the peptidase S26 family.</text>
</comment>
<sequence length="237" mass="25153">MSDAVRGAPIRIAHLSGFPSPSREVVGGANRQIGGRVSLVIVRRLSLVVAAVLVLALVTFAGAALSSIPIRGTSMEPTLRDGDRIFINPLGSKPEVDRFAVVVGRFSKNGPQVVKRVIGIPGDMVRIDKIGVRGGVVAVQPGGTGPWLIVDNPAWNERWGKASSNCCTPDGKLTSVVTPQRVPDGQLFLLGDNFAASDDSRAHGWAPIEFVRAVATWRSYPLSSMGRIADDVMLKPA</sequence>
<dbReference type="SUPFAM" id="SSF51306">
    <property type="entry name" value="LexA/Signal peptidase"/>
    <property type="match status" value="1"/>
</dbReference>
<gene>
    <name evidence="11" type="primary">lepB</name>
    <name evidence="11" type="ORF">FGL95_16425</name>
</gene>
<evidence type="ECO:0000259" key="10">
    <source>
        <dbReference type="Pfam" id="PF10502"/>
    </source>
</evidence>
<comment type="caution">
    <text evidence="11">The sequence shown here is derived from an EMBL/GenBank/DDBJ whole genome shotgun (WGS) entry which is preliminary data.</text>
</comment>
<dbReference type="NCBIfam" id="TIGR02227">
    <property type="entry name" value="sigpep_I_bact"/>
    <property type="match status" value="1"/>
</dbReference>